<accession>A0A9X4R457</accession>
<evidence type="ECO:0000259" key="2">
    <source>
        <dbReference type="Pfam" id="PF20229"/>
    </source>
</evidence>
<dbReference type="EMBL" id="SGUG01000013">
    <property type="protein sequence ID" value="MDG0862887.1"/>
    <property type="molecule type" value="Genomic_DNA"/>
</dbReference>
<gene>
    <name evidence="3" type="ORF">EXJ73_10435</name>
</gene>
<dbReference type="Proteomes" id="UP001152766">
    <property type="component" value="Unassembled WGS sequence"/>
</dbReference>
<dbReference type="Pfam" id="PF20229">
    <property type="entry name" value="ChrB_N"/>
    <property type="match status" value="1"/>
</dbReference>
<comment type="caution">
    <text evidence="3">The sequence shown here is derived from an EMBL/GenBank/DDBJ whole genome shotgun (WGS) entry which is preliminary data.</text>
</comment>
<feature type="domain" description="ChrB C-terminal" evidence="1">
    <location>
        <begin position="175"/>
        <end position="302"/>
    </location>
</feature>
<keyword evidence="4" id="KW-1185">Reference proteome</keyword>
<feature type="domain" description="ChrB N-terminal" evidence="2">
    <location>
        <begin position="18"/>
        <end position="73"/>
    </location>
</feature>
<proteinExistence type="predicted"/>
<name>A0A9X4R457_9BURK</name>
<reference evidence="3" key="1">
    <citation type="submission" date="2019-02" db="EMBL/GenBank/DDBJ databases">
        <title>Draft genome of the type strain Pelomonas aquatica CCUG 52575T.</title>
        <authorList>
            <person name="Gomila M."/>
            <person name="Lalucat J."/>
        </authorList>
    </citation>
    <scope>NUCLEOTIDE SEQUENCE</scope>
    <source>
        <strain evidence="3">CCUG 52575</strain>
    </source>
</reference>
<dbReference type="Pfam" id="PF09828">
    <property type="entry name" value="ChrB_C"/>
    <property type="match status" value="1"/>
</dbReference>
<evidence type="ECO:0000313" key="4">
    <source>
        <dbReference type="Proteomes" id="UP001152766"/>
    </source>
</evidence>
<dbReference type="InterPro" id="IPR046858">
    <property type="entry name" value="ChrB_N"/>
</dbReference>
<dbReference type="RefSeq" id="WP_268152406.1">
    <property type="nucleotide sequence ID" value="NZ_JAPPUW010000015.1"/>
</dbReference>
<protein>
    <submittedName>
        <fullName evidence="3">Chromate resistance protein</fullName>
    </submittedName>
</protein>
<organism evidence="3 4">
    <name type="scientific">Pelomonas aquatica</name>
    <dbReference type="NCBI Taxonomy" id="431058"/>
    <lineage>
        <taxon>Bacteria</taxon>
        <taxon>Pseudomonadati</taxon>
        <taxon>Pseudomonadota</taxon>
        <taxon>Betaproteobacteria</taxon>
        <taxon>Burkholderiales</taxon>
        <taxon>Sphaerotilaceae</taxon>
        <taxon>Roseateles</taxon>
    </lineage>
</organism>
<sequence>MKLLLLILSLPTRNATARMRSWRALKASGAAVLRDGVHLLPDMPAQQQALAGIADELRRSGGSAHLLRTDAAEDFAPLFERGVAFAALLDEIAAGRRLLNEAQALEAQRLARKLRRSFEQLAAIDFFPGEAQRQAREALDEFERLARLALAPDEPHAAERPIARLDRGDYRGRIWATRERPWVDRLASAWLIRRFIDPEARFLWLKSAADCPKKALGFDFDGASFSHVGARVTFETLLASFDLETPALLRLGLLVHGLDVGGVLPPEAAGVERVLAGMRAAIADDDQLHLASAGVFEGLLTAFQTAEDAP</sequence>
<dbReference type="AlphaFoldDB" id="A0A9X4R457"/>
<evidence type="ECO:0000313" key="3">
    <source>
        <dbReference type="EMBL" id="MDG0862887.1"/>
    </source>
</evidence>
<dbReference type="InterPro" id="IPR018634">
    <property type="entry name" value="ChrB_C"/>
</dbReference>
<evidence type="ECO:0000259" key="1">
    <source>
        <dbReference type="Pfam" id="PF09828"/>
    </source>
</evidence>